<dbReference type="PANTHER" id="PTHR35535">
    <property type="entry name" value="HEAT SHOCK PROTEIN HSLJ"/>
    <property type="match status" value="1"/>
</dbReference>
<feature type="chain" id="PRO_5002739512" evidence="1">
    <location>
        <begin position="37"/>
        <end position="284"/>
    </location>
</feature>
<dbReference type="KEGG" id="bpt:Bpet4651"/>
<reference evidence="4 5" key="1">
    <citation type="journal article" date="2008" name="BMC Genomics">
        <title>The missing link: Bordetella petrii is endowed with both the metabolic versatility of environmental bacteria and virulence traits of pathogenic Bordetellae.</title>
        <authorList>
            <person name="Gross R."/>
            <person name="Guzman C.A."/>
            <person name="Sebaihia M."/>
            <person name="Martins Dos Santos V.A."/>
            <person name="Pieper D.H."/>
            <person name="Koebnik R."/>
            <person name="Lechner M."/>
            <person name="Bartels D."/>
            <person name="Buhrmester J."/>
            <person name="Choudhuri J.V."/>
            <person name="Ebensen T."/>
            <person name="Gaigalat L."/>
            <person name="Herrmann S."/>
            <person name="Khachane A.N."/>
            <person name="Larisch C."/>
            <person name="Link S."/>
            <person name="Linke B."/>
            <person name="Meyer F."/>
            <person name="Mormann S."/>
            <person name="Nakunst D."/>
            <person name="Rueckert C."/>
            <person name="Schneiker-Bekel S."/>
            <person name="Schulze K."/>
            <person name="Vorhoelter F.J."/>
            <person name="Yevsa T."/>
            <person name="Engle J.T."/>
            <person name="Goldman W.E."/>
            <person name="Puehler A."/>
            <person name="Goebel U.B."/>
            <person name="Goesmann A."/>
            <person name="Bloecker H."/>
            <person name="Kaiser O."/>
            <person name="Martinez-Arias R."/>
        </authorList>
    </citation>
    <scope>NUCLEOTIDE SEQUENCE [LARGE SCALE GENOMIC DNA]</scope>
    <source>
        <strain evidence="5">ATCC BAA-461 / DSM 12804 / CCUG 43448 / CIP 107267 / Se-1111R</strain>
    </source>
</reference>
<feature type="domain" description="DUF306" evidence="2">
    <location>
        <begin position="80"/>
        <end position="170"/>
    </location>
</feature>
<dbReference type="eggNOG" id="COG3187">
    <property type="taxonomic scope" value="Bacteria"/>
</dbReference>
<sequence>MFRLLRHSRKGAIMKHPLFRLLFASALGLLAACAMDQNRNSTAAAAEPAPPSTTTLSAYHWDLTGARDAGGATQTRWMPPVTRNGAPLRLSFANQRLSVSGLCNRLGAGYDAQGNQLKISQVVGTMMACGEPDLMQYEQAVGQQLPKAATWRIDPGQDGPTLTLGFSDGAQWTLAGTPTDETRYGSAEQIMFLEVAAQRVPCSHPLIPNKQCLQVREVRYDSQGLKTGHGKWQAFYSDIEGYTHEPGVRNVLRIKRYERQQVPADASRYAYVLDMVVESAQEGR</sequence>
<evidence type="ECO:0000259" key="3">
    <source>
        <dbReference type="Pfam" id="PF14302"/>
    </source>
</evidence>
<dbReference type="InterPro" id="IPR053147">
    <property type="entry name" value="Hsp_HslJ-like"/>
</dbReference>
<proteinExistence type="predicted"/>
<organism evidence="4 5">
    <name type="scientific">Bordetella petrii (strain ATCC BAA-461 / DSM 12804 / CCUG 43448 / CIP 107267 / Se-1111R)</name>
    <dbReference type="NCBI Taxonomy" id="340100"/>
    <lineage>
        <taxon>Bacteria</taxon>
        <taxon>Pseudomonadati</taxon>
        <taxon>Pseudomonadota</taxon>
        <taxon>Betaproteobacteria</taxon>
        <taxon>Burkholderiales</taxon>
        <taxon>Alcaligenaceae</taxon>
        <taxon>Bordetella</taxon>
    </lineage>
</organism>
<dbReference type="InterPro" id="IPR038670">
    <property type="entry name" value="HslJ-like_sf"/>
</dbReference>
<keyword evidence="5" id="KW-1185">Reference proteome</keyword>
<accession>A9IFA5</accession>
<dbReference type="EMBL" id="AM902716">
    <property type="protein sequence ID" value="CAP45002.1"/>
    <property type="molecule type" value="Genomic_DNA"/>
</dbReference>
<evidence type="ECO:0000313" key="4">
    <source>
        <dbReference type="EMBL" id="CAP45002.1"/>
    </source>
</evidence>
<protein>
    <submittedName>
        <fullName evidence="4">Lipoprotein</fullName>
    </submittedName>
</protein>
<dbReference type="InterPro" id="IPR005184">
    <property type="entry name" value="DUF306_Meta_HslJ"/>
</dbReference>
<feature type="signal peptide" evidence="1">
    <location>
        <begin position="1"/>
        <end position="36"/>
    </location>
</feature>
<feature type="domain" description="DUF4377" evidence="3">
    <location>
        <begin position="194"/>
        <end position="278"/>
    </location>
</feature>
<dbReference type="Gene3D" id="2.40.128.270">
    <property type="match status" value="1"/>
</dbReference>
<evidence type="ECO:0000313" key="5">
    <source>
        <dbReference type="Proteomes" id="UP000001225"/>
    </source>
</evidence>
<evidence type="ECO:0000259" key="2">
    <source>
        <dbReference type="Pfam" id="PF03724"/>
    </source>
</evidence>
<dbReference type="PROSITE" id="PS51257">
    <property type="entry name" value="PROKAR_LIPOPROTEIN"/>
    <property type="match status" value="1"/>
</dbReference>
<name>A9IFA5_BORPD</name>
<dbReference type="STRING" id="94624.Bpet4651"/>
<evidence type="ECO:0000256" key="1">
    <source>
        <dbReference type="SAM" id="SignalP"/>
    </source>
</evidence>
<dbReference type="AlphaFoldDB" id="A9IFA5"/>
<dbReference type="Pfam" id="PF14302">
    <property type="entry name" value="DUF4377"/>
    <property type="match status" value="1"/>
</dbReference>
<keyword evidence="1" id="KW-0732">Signal</keyword>
<gene>
    <name evidence="4" type="ordered locus">Bpet4651</name>
</gene>
<dbReference type="InterPro" id="IPR025485">
    <property type="entry name" value="DUF4377"/>
</dbReference>
<dbReference type="PANTHER" id="PTHR35535:SF1">
    <property type="entry name" value="HEAT SHOCK PROTEIN HSLJ"/>
    <property type="match status" value="1"/>
</dbReference>
<keyword evidence="4" id="KW-0449">Lipoprotein</keyword>
<dbReference type="Pfam" id="PF03724">
    <property type="entry name" value="META"/>
    <property type="match status" value="1"/>
</dbReference>
<dbReference type="Proteomes" id="UP000001225">
    <property type="component" value="Chromosome"/>
</dbReference>